<keyword evidence="2" id="KW-1185">Reference proteome</keyword>
<protein>
    <submittedName>
        <fullName evidence="1">Uncharacterized protein</fullName>
    </submittedName>
</protein>
<dbReference type="Proteomes" id="UP001177003">
    <property type="component" value="Chromosome 8"/>
</dbReference>
<accession>A0AA35ZVW6</accession>
<proteinExistence type="predicted"/>
<dbReference type="AlphaFoldDB" id="A0AA35ZVW6"/>
<evidence type="ECO:0000313" key="2">
    <source>
        <dbReference type="Proteomes" id="UP001177003"/>
    </source>
</evidence>
<gene>
    <name evidence="1" type="ORF">LSALG_LOCUS37407</name>
</gene>
<dbReference type="EMBL" id="OX465084">
    <property type="protein sequence ID" value="CAI9298657.1"/>
    <property type="molecule type" value="Genomic_DNA"/>
</dbReference>
<sequence>MALQVGGFNLPGLPRLPDEIPTKVLCLTECLSWNLKSRLDNDELSPEQVNDVKDFIDDYVERNQEDFDEFEDVDMLYIQHLITRQSRSSRRSCYHESLGHVFVYHWSRVWVKGLVQCFSCVCSKGDQLIKSNLFNNSILLKQVTNQD</sequence>
<name>A0AA35ZVW6_LACSI</name>
<evidence type="ECO:0000313" key="1">
    <source>
        <dbReference type="EMBL" id="CAI9298657.1"/>
    </source>
</evidence>
<reference evidence="1" key="1">
    <citation type="submission" date="2023-04" db="EMBL/GenBank/DDBJ databases">
        <authorList>
            <person name="Vijverberg K."/>
            <person name="Xiong W."/>
            <person name="Schranz E."/>
        </authorList>
    </citation>
    <scope>NUCLEOTIDE SEQUENCE</scope>
</reference>
<organism evidence="1 2">
    <name type="scientific">Lactuca saligna</name>
    <name type="common">Willowleaf lettuce</name>
    <dbReference type="NCBI Taxonomy" id="75948"/>
    <lineage>
        <taxon>Eukaryota</taxon>
        <taxon>Viridiplantae</taxon>
        <taxon>Streptophyta</taxon>
        <taxon>Embryophyta</taxon>
        <taxon>Tracheophyta</taxon>
        <taxon>Spermatophyta</taxon>
        <taxon>Magnoliopsida</taxon>
        <taxon>eudicotyledons</taxon>
        <taxon>Gunneridae</taxon>
        <taxon>Pentapetalae</taxon>
        <taxon>asterids</taxon>
        <taxon>campanulids</taxon>
        <taxon>Asterales</taxon>
        <taxon>Asteraceae</taxon>
        <taxon>Cichorioideae</taxon>
        <taxon>Cichorieae</taxon>
        <taxon>Lactucinae</taxon>
        <taxon>Lactuca</taxon>
    </lineage>
</organism>